<dbReference type="Proteomes" id="UP000265520">
    <property type="component" value="Unassembled WGS sequence"/>
</dbReference>
<dbReference type="AlphaFoldDB" id="A0A392QXB5"/>
<comment type="caution">
    <text evidence="9">The sequence shown here is derived from an EMBL/GenBank/DDBJ whole genome shotgun (WGS) entry which is preliminary data.</text>
</comment>
<reference evidence="9 10" key="1">
    <citation type="journal article" date="2018" name="Front. Plant Sci.">
        <title>Red Clover (Trifolium pratense) and Zigzag Clover (T. medium) - A Picture of Genomic Similarities and Differences.</title>
        <authorList>
            <person name="Dluhosova J."/>
            <person name="Istvanek J."/>
            <person name="Nedelnik J."/>
            <person name="Repkova J."/>
        </authorList>
    </citation>
    <scope>NUCLEOTIDE SEQUENCE [LARGE SCALE GENOMIC DNA]</scope>
    <source>
        <strain evidence="10">cv. 10/8</strain>
        <tissue evidence="9">Leaf</tissue>
    </source>
</reference>
<evidence type="ECO:0000256" key="7">
    <source>
        <dbReference type="SAM" id="Phobius"/>
    </source>
</evidence>
<feature type="domain" description="Major facilitator superfamily (MFS) profile" evidence="8">
    <location>
        <begin position="1"/>
        <end position="104"/>
    </location>
</feature>
<feature type="transmembrane region" description="Helical" evidence="7">
    <location>
        <begin position="65"/>
        <end position="89"/>
    </location>
</feature>
<accession>A0A392QXB5</accession>
<evidence type="ECO:0000256" key="4">
    <source>
        <dbReference type="ARBA" id="ARBA00022692"/>
    </source>
</evidence>
<dbReference type="InterPro" id="IPR005828">
    <property type="entry name" value="MFS_sugar_transport-like"/>
</dbReference>
<evidence type="ECO:0000256" key="1">
    <source>
        <dbReference type="ARBA" id="ARBA00004141"/>
    </source>
</evidence>
<evidence type="ECO:0000259" key="8">
    <source>
        <dbReference type="PROSITE" id="PS50850"/>
    </source>
</evidence>
<evidence type="ECO:0000256" key="3">
    <source>
        <dbReference type="ARBA" id="ARBA00022448"/>
    </source>
</evidence>
<feature type="non-terminal residue" evidence="9">
    <location>
        <position position="104"/>
    </location>
</feature>
<dbReference type="InterPro" id="IPR036259">
    <property type="entry name" value="MFS_trans_sf"/>
</dbReference>
<keyword evidence="10" id="KW-1185">Reference proteome</keyword>
<keyword evidence="4 7" id="KW-0812">Transmembrane</keyword>
<comment type="similarity">
    <text evidence="2">Belongs to the major facilitator superfamily. Sugar transporter (TC 2.A.1.1) family.</text>
</comment>
<evidence type="ECO:0000256" key="5">
    <source>
        <dbReference type="ARBA" id="ARBA00022989"/>
    </source>
</evidence>
<dbReference type="PROSITE" id="PS50850">
    <property type="entry name" value="MFS"/>
    <property type="match status" value="1"/>
</dbReference>
<keyword evidence="3" id="KW-0813">Transport</keyword>
<keyword evidence="6 7" id="KW-0472">Membrane</keyword>
<dbReference type="PANTHER" id="PTHR23500:SF588">
    <property type="entry name" value="MAJOR FACILITATOR, SUGAR TRANSPORTER, MAJOR FACILITATOR SUPERFAMILY-RELATED"/>
    <property type="match status" value="1"/>
</dbReference>
<proteinExistence type="inferred from homology"/>
<dbReference type="Gene3D" id="1.20.1250.20">
    <property type="entry name" value="MFS general substrate transporter like domains"/>
    <property type="match status" value="1"/>
</dbReference>
<comment type="subcellular location">
    <subcellularLocation>
        <location evidence="1">Membrane</location>
        <topology evidence="1">Multi-pass membrane protein</topology>
    </subcellularLocation>
</comment>
<dbReference type="PANTHER" id="PTHR23500">
    <property type="entry name" value="SOLUTE CARRIER FAMILY 2, FACILITATED GLUCOSE TRANSPORTER"/>
    <property type="match status" value="1"/>
</dbReference>
<dbReference type="InterPro" id="IPR045262">
    <property type="entry name" value="STP/PLT_plant"/>
</dbReference>
<evidence type="ECO:0000256" key="2">
    <source>
        <dbReference type="ARBA" id="ARBA00010992"/>
    </source>
</evidence>
<name>A0A392QXB5_9FABA</name>
<evidence type="ECO:0000313" key="10">
    <source>
        <dbReference type="Proteomes" id="UP000265520"/>
    </source>
</evidence>
<feature type="transmembrane region" description="Helical" evidence="7">
    <location>
        <begin position="33"/>
        <end position="53"/>
    </location>
</feature>
<dbReference type="Pfam" id="PF00083">
    <property type="entry name" value="Sugar_tr"/>
    <property type="match status" value="1"/>
</dbReference>
<dbReference type="GO" id="GO:0016020">
    <property type="term" value="C:membrane"/>
    <property type="evidence" value="ECO:0007669"/>
    <property type="project" value="UniProtKB-SubCell"/>
</dbReference>
<evidence type="ECO:0000256" key="6">
    <source>
        <dbReference type="ARBA" id="ARBA00023136"/>
    </source>
</evidence>
<sequence>MDSFLKRFFPSVYEQEHNLKPSSNQYCKFNSQILTLFTSSLYISALIAGLAASSITRALGRRITMILGGMFFVSGALLNGLAMDIWMLIAGRLLLGFGIGCANQ</sequence>
<dbReference type="InterPro" id="IPR020846">
    <property type="entry name" value="MFS_dom"/>
</dbReference>
<dbReference type="SUPFAM" id="SSF103473">
    <property type="entry name" value="MFS general substrate transporter"/>
    <property type="match status" value="1"/>
</dbReference>
<dbReference type="GO" id="GO:0015144">
    <property type="term" value="F:carbohydrate transmembrane transporter activity"/>
    <property type="evidence" value="ECO:0007669"/>
    <property type="project" value="InterPro"/>
</dbReference>
<organism evidence="9 10">
    <name type="scientific">Trifolium medium</name>
    <dbReference type="NCBI Taxonomy" id="97028"/>
    <lineage>
        <taxon>Eukaryota</taxon>
        <taxon>Viridiplantae</taxon>
        <taxon>Streptophyta</taxon>
        <taxon>Embryophyta</taxon>
        <taxon>Tracheophyta</taxon>
        <taxon>Spermatophyta</taxon>
        <taxon>Magnoliopsida</taxon>
        <taxon>eudicotyledons</taxon>
        <taxon>Gunneridae</taxon>
        <taxon>Pentapetalae</taxon>
        <taxon>rosids</taxon>
        <taxon>fabids</taxon>
        <taxon>Fabales</taxon>
        <taxon>Fabaceae</taxon>
        <taxon>Papilionoideae</taxon>
        <taxon>50 kb inversion clade</taxon>
        <taxon>NPAAA clade</taxon>
        <taxon>Hologalegina</taxon>
        <taxon>IRL clade</taxon>
        <taxon>Trifolieae</taxon>
        <taxon>Trifolium</taxon>
    </lineage>
</organism>
<dbReference type="EMBL" id="LXQA010162115">
    <property type="protein sequence ID" value="MCI27895.1"/>
    <property type="molecule type" value="Genomic_DNA"/>
</dbReference>
<protein>
    <submittedName>
        <fullName evidence="9">Sugar carrier protein C-like</fullName>
    </submittedName>
</protein>
<keyword evidence="5 7" id="KW-1133">Transmembrane helix</keyword>
<evidence type="ECO:0000313" key="9">
    <source>
        <dbReference type="EMBL" id="MCI27895.1"/>
    </source>
</evidence>